<comment type="caution">
    <text evidence="6">The sequence shown here is derived from an EMBL/GenBank/DDBJ whole genome shotgun (WGS) entry which is preliminary data.</text>
</comment>
<comment type="catalytic activity">
    <reaction evidence="1">
        <text>ATP + H2O = AMP + diphosphate + H(+)</text>
        <dbReference type="Rhea" id="RHEA:14245"/>
        <dbReference type="ChEBI" id="CHEBI:15377"/>
        <dbReference type="ChEBI" id="CHEBI:15378"/>
        <dbReference type="ChEBI" id="CHEBI:30616"/>
        <dbReference type="ChEBI" id="CHEBI:33019"/>
        <dbReference type="ChEBI" id="CHEBI:456215"/>
        <dbReference type="EC" id="3.6.1.8"/>
    </reaction>
</comment>
<dbReference type="Gene3D" id="1.10.287.1080">
    <property type="entry name" value="MazG-like"/>
    <property type="match status" value="2"/>
</dbReference>
<evidence type="ECO:0000256" key="3">
    <source>
        <dbReference type="ARBA" id="ARBA00066372"/>
    </source>
</evidence>
<gene>
    <name evidence="6" type="ORF">DLJ53_15145</name>
</gene>
<dbReference type="InterPro" id="IPR048011">
    <property type="entry name" value="NTP-PPase_MazG-like_C"/>
</dbReference>
<dbReference type="GO" id="GO:0006950">
    <property type="term" value="P:response to stress"/>
    <property type="evidence" value="ECO:0007669"/>
    <property type="project" value="UniProtKB-ARBA"/>
</dbReference>
<accession>A0A8B2NSY4</accession>
<dbReference type="GO" id="GO:0046047">
    <property type="term" value="P:TTP catabolic process"/>
    <property type="evidence" value="ECO:0007669"/>
    <property type="project" value="TreeGrafter"/>
</dbReference>
<dbReference type="GO" id="GO:0046061">
    <property type="term" value="P:dATP catabolic process"/>
    <property type="evidence" value="ECO:0007669"/>
    <property type="project" value="TreeGrafter"/>
</dbReference>
<dbReference type="PANTHER" id="PTHR30522">
    <property type="entry name" value="NUCLEOSIDE TRIPHOSPHATE PYROPHOSPHOHYDROLASE"/>
    <property type="match status" value="1"/>
</dbReference>
<evidence type="ECO:0000256" key="4">
    <source>
        <dbReference type="ARBA" id="ARBA00074799"/>
    </source>
</evidence>
<dbReference type="FunFam" id="1.10.287.1080:FF:000001">
    <property type="entry name" value="Nucleoside triphosphate pyrophosphohydrolase"/>
    <property type="match status" value="1"/>
</dbReference>
<keyword evidence="6" id="KW-0378">Hydrolase</keyword>
<reference evidence="6 7" key="1">
    <citation type="submission" date="2018-05" db="EMBL/GenBank/DDBJ databases">
        <title>Acuticoccus sediminis sp. nov., isolated from deep-sea sediment of Indian Ocean.</title>
        <authorList>
            <person name="Liu X."/>
            <person name="Lai Q."/>
            <person name="Du Y."/>
            <person name="Sun F."/>
            <person name="Zhang X."/>
            <person name="Wang S."/>
            <person name="Shao Z."/>
        </authorList>
    </citation>
    <scope>NUCLEOTIDE SEQUENCE [LARGE SCALE GENOMIC DNA]</scope>
    <source>
        <strain evidence="6 7">PTG4-2</strain>
    </source>
</reference>
<evidence type="ECO:0000256" key="2">
    <source>
        <dbReference type="ARBA" id="ARBA00061115"/>
    </source>
</evidence>
<dbReference type="GO" id="GO:0046052">
    <property type="term" value="P:UTP catabolic process"/>
    <property type="evidence" value="ECO:0007669"/>
    <property type="project" value="TreeGrafter"/>
</dbReference>
<dbReference type="OrthoDB" id="9808939at2"/>
<protein>
    <recommendedName>
        <fullName evidence="4">Nucleoside triphosphate pyrophosphohydrolase</fullName>
        <ecNumber evidence="3">3.6.1.8</ecNumber>
    </recommendedName>
</protein>
<dbReference type="EC" id="3.6.1.8" evidence="3"/>
<dbReference type="EMBL" id="QHHQ01000003">
    <property type="protein sequence ID" value="RAI01159.1"/>
    <property type="molecule type" value="Genomic_DNA"/>
</dbReference>
<dbReference type="GO" id="GO:0046081">
    <property type="term" value="P:dUTP catabolic process"/>
    <property type="evidence" value="ECO:0007669"/>
    <property type="project" value="TreeGrafter"/>
</dbReference>
<evidence type="ECO:0000313" key="6">
    <source>
        <dbReference type="EMBL" id="RAI01159.1"/>
    </source>
</evidence>
<evidence type="ECO:0000313" key="7">
    <source>
        <dbReference type="Proteomes" id="UP000249590"/>
    </source>
</evidence>
<dbReference type="GO" id="GO:0006203">
    <property type="term" value="P:dGTP catabolic process"/>
    <property type="evidence" value="ECO:0007669"/>
    <property type="project" value="TreeGrafter"/>
</dbReference>
<dbReference type="Pfam" id="PF03819">
    <property type="entry name" value="MazG"/>
    <property type="match status" value="2"/>
</dbReference>
<keyword evidence="7" id="KW-1185">Reference proteome</keyword>
<sequence length="251" mass="27909">MAQLRDPNGGCAWDLAQTYETIAPYTIEEAYEVADAIERGDIDDLKDELGDLLLQVVFYAQMAAERGDFAFDDVCDAISEKLIRRHPHIFSDGPAKTPEEIKAMWDIIKAEERAGKPNGILDDVPVNFPPLARAQKLQKRMAKIGFDWPDATGVVDKVAEELEEFASAVRSGEHDEIEAEFGDLLFTLVNYARHLDIDADSALRGANARFTARVRHMDAAVRAEGRTLSDLEAAALEERWTDAKNFLANTA</sequence>
<feature type="domain" description="NTP pyrophosphohydrolase MazG-like" evidence="5">
    <location>
        <begin position="17"/>
        <end position="90"/>
    </location>
</feature>
<dbReference type="NCBIfam" id="TIGR00444">
    <property type="entry name" value="mazG"/>
    <property type="match status" value="1"/>
</dbReference>
<dbReference type="InterPro" id="IPR011551">
    <property type="entry name" value="NTP_PyrPHydrolase_MazG"/>
</dbReference>
<dbReference type="GO" id="GO:0047693">
    <property type="term" value="F:ATP diphosphatase activity"/>
    <property type="evidence" value="ECO:0007669"/>
    <property type="project" value="UniProtKB-EC"/>
</dbReference>
<feature type="domain" description="NTP pyrophosphohydrolase MazG-like" evidence="5">
    <location>
        <begin position="156"/>
        <end position="216"/>
    </location>
</feature>
<dbReference type="FunFam" id="1.10.287.1080:FF:000003">
    <property type="entry name" value="Nucleoside triphosphate pyrophosphohydrolase"/>
    <property type="match status" value="1"/>
</dbReference>
<evidence type="ECO:0000259" key="5">
    <source>
        <dbReference type="Pfam" id="PF03819"/>
    </source>
</evidence>
<dbReference type="InterPro" id="IPR048015">
    <property type="entry name" value="NTP-PPase_MazG-like_N"/>
</dbReference>
<dbReference type="PANTHER" id="PTHR30522:SF0">
    <property type="entry name" value="NUCLEOSIDE TRIPHOSPHATE PYROPHOSPHOHYDROLASE"/>
    <property type="match status" value="1"/>
</dbReference>
<evidence type="ECO:0000256" key="1">
    <source>
        <dbReference type="ARBA" id="ARBA00052141"/>
    </source>
</evidence>
<dbReference type="InterPro" id="IPR004518">
    <property type="entry name" value="MazG-like_dom"/>
</dbReference>
<dbReference type="AlphaFoldDB" id="A0A8B2NSY4"/>
<dbReference type="GO" id="GO:0046076">
    <property type="term" value="P:dTTP catabolic process"/>
    <property type="evidence" value="ECO:0007669"/>
    <property type="project" value="TreeGrafter"/>
</dbReference>
<proteinExistence type="inferred from homology"/>
<name>A0A8B2NSY4_9HYPH</name>
<dbReference type="CDD" id="cd11529">
    <property type="entry name" value="NTP-PPase_MazG_Cterm"/>
    <property type="match status" value="1"/>
</dbReference>
<organism evidence="6 7">
    <name type="scientific">Acuticoccus sediminis</name>
    <dbReference type="NCBI Taxonomy" id="2184697"/>
    <lineage>
        <taxon>Bacteria</taxon>
        <taxon>Pseudomonadati</taxon>
        <taxon>Pseudomonadota</taxon>
        <taxon>Alphaproteobacteria</taxon>
        <taxon>Hyphomicrobiales</taxon>
        <taxon>Amorphaceae</taxon>
        <taxon>Acuticoccus</taxon>
    </lineage>
</organism>
<dbReference type="NCBIfam" id="NF007113">
    <property type="entry name" value="PRK09562.1"/>
    <property type="match status" value="1"/>
</dbReference>
<dbReference type="SUPFAM" id="SSF101386">
    <property type="entry name" value="all-alpha NTP pyrophosphatases"/>
    <property type="match status" value="2"/>
</dbReference>
<dbReference type="Proteomes" id="UP000249590">
    <property type="component" value="Unassembled WGS sequence"/>
</dbReference>
<comment type="similarity">
    <text evidence="2">Belongs to the nucleoside triphosphate pyrophosphohydrolase family.</text>
</comment>
<dbReference type="CDD" id="cd11528">
    <property type="entry name" value="NTP-PPase_MazG_Nterm"/>
    <property type="match status" value="1"/>
</dbReference>